<name>A0AAD9CVX8_PAPLA</name>
<evidence type="ECO:0000313" key="3">
    <source>
        <dbReference type="EMBL" id="KAK1921729.1"/>
    </source>
</evidence>
<dbReference type="EMBL" id="JAODAN010000010">
    <property type="protein sequence ID" value="KAK1921729.1"/>
    <property type="molecule type" value="Genomic_DNA"/>
</dbReference>
<accession>A0AAD9CVX8</accession>
<evidence type="ECO:0008006" key="5">
    <source>
        <dbReference type="Google" id="ProtNLM"/>
    </source>
</evidence>
<keyword evidence="2" id="KW-0472">Membrane</keyword>
<gene>
    <name evidence="3" type="ORF">DB88DRAFT_542548</name>
</gene>
<dbReference type="AlphaFoldDB" id="A0AAD9CVX8"/>
<dbReference type="Proteomes" id="UP001182556">
    <property type="component" value="Unassembled WGS sequence"/>
</dbReference>
<sequence length="149" mass="15715">MLSLTSVSHSTARLVCPIAMGLCVASLPICLYFASVSKNVGRHLALIFTSLALLSIFCYALRVLLAPLDSQGGTGGPRRRPILDPSRTSALGPQLADEEKQAGQGEKARSLESDRDVPPLSSGSPKPPLPQSSIAPTSDAHIQGEIGRW</sequence>
<keyword evidence="2" id="KW-0812">Transmembrane</keyword>
<proteinExistence type="predicted"/>
<evidence type="ECO:0000313" key="4">
    <source>
        <dbReference type="Proteomes" id="UP001182556"/>
    </source>
</evidence>
<comment type="caution">
    <text evidence="3">The sequence shown here is derived from an EMBL/GenBank/DDBJ whole genome shotgun (WGS) entry which is preliminary data.</text>
</comment>
<protein>
    <recommendedName>
        <fullName evidence="5">Transmembrane protein</fullName>
    </recommendedName>
</protein>
<feature type="compositionally biased region" description="Basic and acidic residues" evidence="1">
    <location>
        <begin position="97"/>
        <end position="117"/>
    </location>
</feature>
<keyword evidence="4" id="KW-1185">Reference proteome</keyword>
<feature type="region of interest" description="Disordered" evidence="1">
    <location>
        <begin position="69"/>
        <end position="149"/>
    </location>
</feature>
<feature type="transmembrane region" description="Helical" evidence="2">
    <location>
        <begin position="40"/>
        <end position="61"/>
    </location>
</feature>
<evidence type="ECO:0000256" key="2">
    <source>
        <dbReference type="SAM" id="Phobius"/>
    </source>
</evidence>
<evidence type="ECO:0000256" key="1">
    <source>
        <dbReference type="SAM" id="MobiDB-lite"/>
    </source>
</evidence>
<feature type="transmembrane region" description="Helical" evidence="2">
    <location>
        <begin position="12"/>
        <end position="34"/>
    </location>
</feature>
<keyword evidence="2" id="KW-1133">Transmembrane helix</keyword>
<organism evidence="3 4">
    <name type="scientific">Papiliotrema laurentii</name>
    <name type="common">Cryptococcus laurentii</name>
    <dbReference type="NCBI Taxonomy" id="5418"/>
    <lineage>
        <taxon>Eukaryota</taxon>
        <taxon>Fungi</taxon>
        <taxon>Dikarya</taxon>
        <taxon>Basidiomycota</taxon>
        <taxon>Agaricomycotina</taxon>
        <taxon>Tremellomycetes</taxon>
        <taxon>Tremellales</taxon>
        <taxon>Rhynchogastremaceae</taxon>
        <taxon>Papiliotrema</taxon>
    </lineage>
</organism>
<reference evidence="3" key="1">
    <citation type="submission" date="2023-02" db="EMBL/GenBank/DDBJ databases">
        <title>Identification and recombinant expression of a fungal hydrolase from Papiliotrema laurentii that hydrolyzes apple cutin and clears colloidal polyester polyurethane.</title>
        <authorList>
            <consortium name="DOE Joint Genome Institute"/>
            <person name="Roman V.A."/>
            <person name="Bojanowski C."/>
            <person name="Crable B.R."/>
            <person name="Wagner D.N."/>
            <person name="Hung C.S."/>
            <person name="Nadeau L.J."/>
            <person name="Schratz L."/>
            <person name="Haridas S."/>
            <person name="Pangilinan J."/>
            <person name="Lipzen A."/>
            <person name="Na H."/>
            <person name="Yan M."/>
            <person name="Ng V."/>
            <person name="Grigoriev I.V."/>
            <person name="Spatafora J.W."/>
            <person name="Barlow D."/>
            <person name="Biffinger J."/>
            <person name="Kelley-Loughnane N."/>
            <person name="Varaljay V.A."/>
            <person name="Crookes-Goodson W.J."/>
        </authorList>
    </citation>
    <scope>NUCLEOTIDE SEQUENCE</scope>
    <source>
        <strain evidence="3">5307AH</strain>
    </source>
</reference>